<feature type="domain" description="Transcription regulator PadR N-terminal" evidence="2">
    <location>
        <begin position="7"/>
        <end position="80"/>
    </location>
</feature>
<reference evidence="4" key="2">
    <citation type="submission" date="2020-09" db="EMBL/GenBank/DDBJ databases">
        <authorList>
            <person name="Sun Q."/>
            <person name="Zhou Y."/>
        </authorList>
    </citation>
    <scope>NUCLEOTIDE SEQUENCE</scope>
    <source>
        <strain evidence="4">CGMCC 1.16548</strain>
    </source>
</reference>
<dbReference type="Pfam" id="PF10400">
    <property type="entry name" value="Vir_act_alpha_C"/>
    <property type="match status" value="1"/>
</dbReference>
<dbReference type="SUPFAM" id="SSF46785">
    <property type="entry name" value="Winged helix' DNA-binding domain"/>
    <property type="match status" value="1"/>
</dbReference>
<dbReference type="EMBL" id="BNAI01000011">
    <property type="protein sequence ID" value="GHF26136.1"/>
    <property type="molecule type" value="Genomic_DNA"/>
</dbReference>
<feature type="coiled-coil region" evidence="1">
    <location>
        <begin position="112"/>
        <end position="139"/>
    </location>
</feature>
<dbReference type="RefSeq" id="WP_191284250.1">
    <property type="nucleotide sequence ID" value="NZ_BNAI01000011.1"/>
</dbReference>
<evidence type="ECO:0000313" key="5">
    <source>
        <dbReference type="Proteomes" id="UP000617531"/>
    </source>
</evidence>
<keyword evidence="1" id="KW-0175">Coiled coil</keyword>
<dbReference type="Pfam" id="PF03551">
    <property type="entry name" value="PadR"/>
    <property type="match status" value="1"/>
</dbReference>
<dbReference type="PANTHER" id="PTHR43252">
    <property type="entry name" value="TRANSCRIPTIONAL REGULATOR YQJI"/>
    <property type="match status" value="1"/>
</dbReference>
<evidence type="ECO:0000259" key="2">
    <source>
        <dbReference type="Pfam" id="PF03551"/>
    </source>
</evidence>
<organism evidence="4 5">
    <name type="scientific">Pseudolysinimonas yzui</name>
    <dbReference type="NCBI Taxonomy" id="2708254"/>
    <lineage>
        <taxon>Bacteria</taxon>
        <taxon>Bacillati</taxon>
        <taxon>Actinomycetota</taxon>
        <taxon>Actinomycetes</taxon>
        <taxon>Micrococcales</taxon>
        <taxon>Microbacteriaceae</taxon>
        <taxon>Pseudolysinimonas</taxon>
    </lineage>
</organism>
<protein>
    <submittedName>
        <fullName evidence="4">Transcriptional regulator</fullName>
    </submittedName>
</protein>
<dbReference type="InterPro" id="IPR036388">
    <property type="entry name" value="WH-like_DNA-bd_sf"/>
</dbReference>
<evidence type="ECO:0000256" key="1">
    <source>
        <dbReference type="SAM" id="Coils"/>
    </source>
</evidence>
<dbReference type="InterPro" id="IPR005149">
    <property type="entry name" value="Tscrpt_reg_PadR_N"/>
</dbReference>
<dbReference type="Gene3D" id="1.10.10.10">
    <property type="entry name" value="Winged helix-like DNA-binding domain superfamily/Winged helix DNA-binding domain"/>
    <property type="match status" value="1"/>
</dbReference>
<gene>
    <name evidence="4" type="ORF">GCM10011600_28890</name>
</gene>
<proteinExistence type="predicted"/>
<accession>A0A8J3M6G4</accession>
<name>A0A8J3M6G4_9MICO</name>
<keyword evidence="5" id="KW-1185">Reference proteome</keyword>
<dbReference type="InterPro" id="IPR036390">
    <property type="entry name" value="WH_DNA-bd_sf"/>
</dbReference>
<dbReference type="PANTHER" id="PTHR43252:SF2">
    <property type="entry name" value="TRANSCRIPTION REGULATOR, PADR-LIKE FAMILY"/>
    <property type="match status" value="1"/>
</dbReference>
<evidence type="ECO:0000313" key="4">
    <source>
        <dbReference type="EMBL" id="GHF26136.1"/>
    </source>
</evidence>
<dbReference type="AlphaFoldDB" id="A0A8J3M6G4"/>
<dbReference type="Proteomes" id="UP000617531">
    <property type="component" value="Unassembled WGS sequence"/>
</dbReference>
<sequence length="195" mass="22564">MSLRFALLALLSVDAMTGYDLHKRFDSSVGHVWYAPDSQIYPELRKMEADGVVTAQEVPWGTKGTKREYSITEAGRDALRDWMNATLPYARFRDAMHLKSAYFEWADPDAARTQLRAHIAHYESELAQWEEQIHQIDTATSPMLNRRLAVTPEKDRKRTAAFKRYAYEGLVQRAEQEIAWARDGLKLIDELEEED</sequence>
<dbReference type="InterPro" id="IPR018309">
    <property type="entry name" value="Tscrpt_reg_PadR_C"/>
</dbReference>
<reference evidence="4" key="1">
    <citation type="journal article" date="2014" name="Int. J. Syst. Evol. Microbiol.">
        <title>Complete genome sequence of Corynebacterium casei LMG S-19264T (=DSM 44701T), isolated from a smear-ripened cheese.</title>
        <authorList>
            <consortium name="US DOE Joint Genome Institute (JGI-PGF)"/>
            <person name="Walter F."/>
            <person name="Albersmeier A."/>
            <person name="Kalinowski J."/>
            <person name="Ruckert C."/>
        </authorList>
    </citation>
    <scope>NUCLEOTIDE SEQUENCE</scope>
    <source>
        <strain evidence="4">CGMCC 1.16548</strain>
    </source>
</reference>
<feature type="domain" description="Transcription regulator PadR C-terminal" evidence="3">
    <location>
        <begin position="93"/>
        <end position="188"/>
    </location>
</feature>
<comment type="caution">
    <text evidence="4">The sequence shown here is derived from an EMBL/GenBank/DDBJ whole genome shotgun (WGS) entry which is preliminary data.</text>
</comment>
<evidence type="ECO:0000259" key="3">
    <source>
        <dbReference type="Pfam" id="PF10400"/>
    </source>
</evidence>